<evidence type="ECO:0000313" key="1">
    <source>
        <dbReference type="EMBL" id="MTB63929.1"/>
    </source>
</evidence>
<organism evidence="1 2">
    <name type="scientific">Streptococcus zhangguiae</name>
    <dbReference type="NCBI Taxonomy" id="2664091"/>
    <lineage>
        <taxon>Bacteria</taxon>
        <taxon>Bacillati</taxon>
        <taxon>Bacillota</taxon>
        <taxon>Bacilli</taxon>
        <taxon>Lactobacillales</taxon>
        <taxon>Streptococcaceae</taxon>
        <taxon>Streptococcus</taxon>
    </lineage>
</organism>
<proteinExistence type="predicted"/>
<dbReference type="Proteomes" id="UP000435060">
    <property type="component" value="Unassembled WGS sequence"/>
</dbReference>
<evidence type="ECO:0000313" key="2">
    <source>
        <dbReference type="Proteomes" id="UP000435060"/>
    </source>
</evidence>
<dbReference type="EMBL" id="WLCG01000003">
    <property type="protein sequence ID" value="MTB63929.1"/>
    <property type="molecule type" value="Genomic_DNA"/>
</dbReference>
<protein>
    <submittedName>
        <fullName evidence="1">Uncharacterized protein</fullName>
    </submittedName>
</protein>
<reference evidence="1 2" key="1">
    <citation type="submission" date="2019-11" db="EMBL/GenBank/DDBJ databases">
        <title>Streptococcis sp. isolated from the respiratory tract of Marmot.</title>
        <authorList>
            <person name="Zhang G."/>
        </authorList>
    </citation>
    <scope>NUCLEOTIDE SEQUENCE [LARGE SCALE GENOMIC DNA]</scope>
    <source>
        <strain evidence="2">zg-86</strain>
    </source>
</reference>
<gene>
    <name evidence="1" type="ORF">GGG87_02800</name>
</gene>
<comment type="caution">
    <text evidence="1">The sequence shown here is derived from an EMBL/GenBank/DDBJ whole genome shotgun (WGS) entry which is preliminary data.</text>
</comment>
<sequence length="123" mass="13718">MIAEKDSDGAVSFSYHDDTAEALALQQKLQQLEKYAGNVDKYVKEKIDRPFYEAMNKVAEKLEALNIGNYKTGKYVGEVTLPKGSLLRMGEVNPVFSFKGGGIQFDLMGQFIGDFKELGKIIE</sequence>
<keyword evidence="2" id="KW-1185">Reference proteome</keyword>
<dbReference type="RefSeq" id="WP_154607943.1">
    <property type="nucleotide sequence ID" value="NZ_CP072115.1"/>
</dbReference>
<name>A0ABW9R1J2_9STRE</name>
<accession>A0ABW9R1J2</accession>